<comment type="caution">
    <text evidence="3">The sequence shown here is derived from an EMBL/GenBank/DDBJ whole genome shotgun (WGS) entry which is preliminary data.</text>
</comment>
<keyword evidence="2" id="KW-1133">Transmembrane helix</keyword>
<feature type="region of interest" description="Disordered" evidence="1">
    <location>
        <begin position="71"/>
        <end position="91"/>
    </location>
</feature>
<dbReference type="EMBL" id="JBBGZA010000001">
    <property type="protein sequence ID" value="MEJ5094855.1"/>
    <property type="molecule type" value="Genomic_DNA"/>
</dbReference>
<organism evidence="3 4">
    <name type="scientific">Sphingomonas molluscorum</name>
    <dbReference type="NCBI Taxonomy" id="418184"/>
    <lineage>
        <taxon>Bacteria</taxon>
        <taxon>Pseudomonadati</taxon>
        <taxon>Pseudomonadota</taxon>
        <taxon>Alphaproteobacteria</taxon>
        <taxon>Sphingomonadales</taxon>
        <taxon>Sphingomonadaceae</taxon>
        <taxon>Sphingomonas</taxon>
    </lineage>
</organism>
<protein>
    <submittedName>
        <fullName evidence="3">Uncharacterized protein</fullName>
    </submittedName>
</protein>
<evidence type="ECO:0000313" key="3">
    <source>
        <dbReference type="EMBL" id="MEJ5094855.1"/>
    </source>
</evidence>
<reference evidence="3 4" key="1">
    <citation type="submission" date="2023-12" db="EMBL/GenBank/DDBJ databases">
        <title>Gut-associated functions are favored during microbiome assembly across C. elegans life.</title>
        <authorList>
            <person name="Zimmermann J."/>
        </authorList>
    </citation>
    <scope>NUCLEOTIDE SEQUENCE [LARGE SCALE GENOMIC DNA]</scope>
    <source>
        <strain evidence="3 4">JUb134</strain>
    </source>
</reference>
<proteinExistence type="predicted"/>
<evidence type="ECO:0000256" key="1">
    <source>
        <dbReference type="SAM" id="MobiDB-lite"/>
    </source>
</evidence>
<name>A0ABU8Q672_9SPHN</name>
<feature type="transmembrane region" description="Helical" evidence="2">
    <location>
        <begin position="42"/>
        <end position="62"/>
    </location>
</feature>
<keyword evidence="4" id="KW-1185">Reference proteome</keyword>
<keyword evidence="2" id="KW-0812">Transmembrane</keyword>
<evidence type="ECO:0000313" key="4">
    <source>
        <dbReference type="Proteomes" id="UP001380365"/>
    </source>
</evidence>
<dbReference type="RefSeq" id="WP_165890035.1">
    <property type="nucleotide sequence ID" value="NZ_JBBGZA010000001.1"/>
</dbReference>
<evidence type="ECO:0000256" key="2">
    <source>
        <dbReference type="SAM" id="Phobius"/>
    </source>
</evidence>
<gene>
    <name evidence="3" type="ORF">WH159_09935</name>
</gene>
<sequence>MIVESNPPAAPQALANSPQRAAVFVKLGRRRGLRATVEVTPAGLLAIGGLVSSILLSTAVLVRSAAAAKLRAEGGPEQGEEQRRALEAPAP</sequence>
<dbReference type="Proteomes" id="UP001380365">
    <property type="component" value="Unassembled WGS sequence"/>
</dbReference>
<keyword evidence="2" id="KW-0472">Membrane</keyword>
<accession>A0ABU8Q672</accession>